<dbReference type="Gene3D" id="2.130.10.10">
    <property type="entry name" value="YVTN repeat-like/Quinoprotein amine dehydrogenase"/>
    <property type="match status" value="1"/>
</dbReference>
<keyword evidence="1" id="KW-0853">WD repeat</keyword>
<dbReference type="SUPFAM" id="SSF50978">
    <property type="entry name" value="WD40 repeat-like"/>
    <property type="match status" value="1"/>
</dbReference>
<evidence type="ECO:0000313" key="4">
    <source>
        <dbReference type="Proteomes" id="UP001152795"/>
    </source>
</evidence>
<dbReference type="Proteomes" id="UP001152795">
    <property type="component" value="Unassembled WGS sequence"/>
</dbReference>
<evidence type="ECO:0000256" key="2">
    <source>
        <dbReference type="ARBA" id="ARBA00022737"/>
    </source>
</evidence>
<dbReference type="GO" id="GO:0080008">
    <property type="term" value="C:Cul4-RING E3 ubiquitin ligase complex"/>
    <property type="evidence" value="ECO:0007669"/>
    <property type="project" value="TreeGrafter"/>
</dbReference>
<dbReference type="EMBL" id="CACRXK020025791">
    <property type="protein sequence ID" value="CAB4039733.1"/>
    <property type="molecule type" value="Genomic_DNA"/>
</dbReference>
<dbReference type="GO" id="GO:0005737">
    <property type="term" value="C:cytoplasm"/>
    <property type="evidence" value="ECO:0007669"/>
    <property type="project" value="TreeGrafter"/>
</dbReference>
<dbReference type="PANTHER" id="PTHR15574">
    <property type="entry name" value="WD REPEAT DOMAIN-CONTAINING FAMILY"/>
    <property type="match status" value="1"/>
</dbReference>
<evidence type="ECO:0000256" key="1">
    <source>
        <dbReference type="ARBA" id="ARBA00022574"/>
    </source>
</evidence>
<keyword evidence="4" id="KW-1185">Reference proteome</keyword>
<organism evidence="3 4">
    <name type="scientific">Paramuricea clavata</name>
    <name type="common">Red gorgonian</name>
    <name type="synonym">Violescent sea-whip</name>
    <dbReference type="NCBI Taxonomy" id="317549"/>
    <lineage>
        <taxon>Eukaryota</taxon>
        <taxon>Metazoa</taxon>
        <taxon>Cnidaria</taxon>
        <taxon>Anthozoa</taxon>
        <taxon>Octocorallia</taxon>
        <taxon>Malacalcyonacea</taxon>
        <taxon>Plexauridae</taxon>
        <taxon>Paramuricea</taxon>
    </lineage>
</organism>
<dbReference type="PANTHER" id="PTHR15574:SF21">
    <property type="entry name" value="DDB1- AND CUL4-ASSOCIATED FACTOR 8"/>
    <property type="match status" value="1"/>
</dbReference>
<keyword evidence="2" id="KW-0677">Repeat</keyword>
<comment type="caution">
    <text evidence="3">The sequence shown here is derived from an EMBL/GenBank/DDBJ whole genome shotgun (WGS) entry which is preliminary data.</text>
</comment>
<dbReference type="InterPro" id="IPR045151">
    <property type="entry name" value="DCAF8"/>
</dbReference>
<dbReference type="InterPro" id="IPR036322">
    <property type="entry name" value="WD40_repeat_dom_sf"/>
</dbReference>
<evidence type="ECO:0000313" key="3">
    <source>
        <dbReference type="EMBL" id="CAB4039733.1"/>
    </source>
</evidence>
<proteinExistence type="predicted"/>
<accession>A0A6S7LNY2</accession>
<sequence>MPNTNDSIIVTCARDGQVRAGYLSSIGSCNGTKPLAQHRDGAHKLSIEPGSPNILLSCGEDGQIIEVDLRIDEGNRMLLCRNEKNARIPLYSIFINPAKHEEFAVGGRDHRCRVYDRRYIQENIKQKVQAVKEYYPTEF</sequence>
<feature type="non-terminal residue" evidence="3">
    <location>
        <position position="139"/>
    </location>
</feature>
<name>A0A6S7LNY2_PARCT</name>
<protein>
    <submittedName>
        <fullName evidence="3">DDB1- and CUL4-associated factor 8-like</fullName>
    </submittedName>
</protein>
<dbReference type="OrthoDB" id="4869960at2759"/>
<dbReference type="AlphaFoldDB" id="A0A6S7LNY2"/>
<gene>
    <name evidence="3" type="ORF">PACLA_8A072196</name>
</gene>
<dbReference type="InterPro" id="IPR015943">
    <property type="entry name" value="WD40/YVTN_repeat-like_dom_sf"/>
</dbReference>
<reference evidence="3" key="1">
    <citation type="submission" date="2020-04" db="EMBL/GenBank/DDBJ databases">
        <authorList>
            <person name="Alioto T."/>
            <person name="Alioto T."/>
            <person name="Gomez Garrido J."/>
        </authorList>
    </citation>
    <scope>NUCLEOTIDE SEQUENCE</scope>
    <source>
        <strain evidence="3">A484AB</strain>
    </source>
</reference>